<dbReference type="PANTHER" id="PTHR24220">
    <property type="entry name" value="IMPORT ATP-BINDING PROTEIN"/>
    <property type="match status" value="1"/>
</dbReference>
<proteinExistence type="predicted"/>
<dbReference type="RefSeq" id="WP_074586747.1">
    <property type="nucleotide sequence ID" value="NZ_FNEI01000002.1"/>
</dbReference>
<organism evidence="4 5">
    <name type="scientific">Arthrobacter cupressi</name>
    <dbReference type="NCBI Taxonomy" id="1045773"/>
    <lineage>
        <taxon>Bacteria</taxon>
        <taxon>Bacillati</taxon>
        <taxon>Actinomycetota</taxon>
        <taxon>Actinomycetes</taxon>
        <taxon>Micrococcales</taxon>
        <taxon>Micrococcaceae</taxon>
        <taxon>Arthrobacter</taxon>
    </lineage>
</organism>
<evidence type="ECO:0000313" key="4">
    <source>
        <dbReference type="EMBL" id="SDI36423.1"/>
    </source>
</evidence>
<gene>
    <name evidence="4" type="ORF">SAMN05216555_10278</name>
</gene>
<protein>
    <submittedName>
        <fullName evidence="4">Putative ABC transport system ATP-binding protein/lipoprotein-releasing system ATP-binding protein</fullName>
    </submittedName>
</protein>
<reference evidence="5" key="1">
    <citation type="submission" date="2016-10" db="EMBL/GenBank/DDBJ databases">
        <authorList>
            <person name="Varghese N."/>
            <person name="Submissions S."/>
        </authorList>
    </citation>
    <scope>NUCLEOTIDE SEQUENCE [LARGE SCALE GENOMIC DNA]</scope>
    <source>
        <strain evidence="5">CGMCC 1.10783</strain>
    </source>
</reference>
<name>A0A1G8JZ64_9MICC</name>
<dbReference type="GO" id="GO:0016887">
    <property type="term" value="F:ATP hydrolysis activity"/>
    <property type="evidence" value="ECO:0007669"/>
    <property type="project" value="InterPro"/>
</dbReference>
<keyword evidence="5" id="KW-1185">Reference proteome</keyword>
<dbReference type="SUPFAM" id="SSF52540">
    <property type="entry name" value="P-loop containing nucleoside triphosphate hydrolases"/>
    <property type="match status" value="1"/>
</dbReference>
<dbReference type="PROSITE" id="PS00211">
    <property type="entry name" value="ABC_TRANSPORTER_1"/>
    <property type="match status" value="1"/>
</dbReference>
<sequence>MTSVLRLENIHKSFADEGGRRHQVLAGVDLHVMQGEIVWLRGESGSGKSTILNISGLLSTPDAGRVWINGHDRTKASPRAAATVRSKEIGMVFQSSNLLPELTALENIVLASSRQLSREAVMQRLERFGLAAVADRKAKRLSGGQQQRVAFCRALINQPSVLLADEPSSGLDASNTEAILEAMRSGAESGCGVLVASHDEVFKHIAHRQLPMSEVLVEQV</sequence>
<evidence type="ECO:0000256" key="3">
    <source>
        <dbReference type="ARBA" id="ARBA00022840"/>
    </source>
</evidence>
<dbReference type="PROSITE" id="PS50893">
    <property type="entry name" value="ABC_TRANSPORTER_2"/>
    <property type="match status" value="1"/>
</dbReference>
<dbReference type="Proteomes" id="UP000182130">
    <property type="component" value="Unassembled WGS sequence"/>
</dbReference>
<keyword evidence="1" id="KW-0813">Transport</keyword>
<accession>A0A1G8JZ64</accession>
<dbReference type="AlphaFoldDB" id="A0A1G8JZ64"/>
<dbReference type="EMBL" id="FNEI01000002">
    <property type="protein sequence ID" value="SDI36423.1"/>
    <property type="molecule type" value="Genomic_DNA"/>
</dbReference>
<dbReference type="OrthoDB" id="9778572at2"/>
<keyword evidence="2" id="KW-0547">Nucleotide-binding</keyword>
<dbReference type="InterPro" id="IPR017871">
    <property type="entry name" value="ABC_transporter-like_CS"/>
</dbReference>
<dbReference type="InterPro" id="IPR027417">
    <property type="entry name" value="P-loop_NTPase"/>
</dbReference>
<keyword evidence="3 4" id="KW-0067">ATP-binding</keyword>
<dbReference type="STRING" id="1045773.SAMN05216555_10278"/>
<keyword evidence="4" id="KW-0449">Lipoprotein</keyword>
<dbReference type="SMART" id="SM00382">
    <property type="entry name" value="AAA"/>
    <property type="match status" value="1"/>
</dbReference>
<dbReference type="CDD" id="cd03255">
    <property type="entry name" value="ABC_MJ0796_LolCDE_FtsE"/>
    <property type="match status" value="1"/>
</dbReference>
<evidence type="ECO:0000313" key="5">
    <source>
        <dbReference type="Proteomes" id="UP000182130"/>
    </source>
</evidence>
<dbReference type="PANTHER" id="PTHR24220:SF659">
    <property type="entry name" value="TRANSPORTER, PUTATIVE-RELATED"/>
    <property type="match status" value="1"/>
</dbReference>
<dbReference type="InterPro" id="IPR003593">
    <property type="entry name" value="AAA+_ATPase"/>
</dbReference>
<dbReference type="InterPro" id="IPR017911">
    <property type="entry name" value="MacB-like_ATP-bd"/>
</dbReference>
<evidence type="ECO:0000256" key="1">
    <source>
        <dbReference type="ARBA" id="ARBA00022448"/>
    </source>
</evidence>
<dbReference type="InterPro" id="IPR015854">
    <property type="entry name" value="ABC_transpr_LolD-like"/>
</dbReference>
<dbReference type="GO" id="GO:0022857">
    <property type="term" value="F:transmembrane transporter activity"/>
    <property type="evidence" value="ECO:0007669"/>
    <property type="project" value="TreeGrafter"/>
</dbReference>
<dbReference type="Pfam" id="PF00005">
    <property type="entry name" value="ABC_tran"/>
    <property type="match status" value="1"/>
</dbReference>
<dbReference type="GO" id="GO:0005886">
    <property type="term" value="C:plasma membrane"/>
    <property type="evidence" value="ECO:0007669"/>
    <property type="project" value="TreeGrafter"/>
</dbReference>
<evidence type="ECO:0000256" key="2">
    <source>
        <dbReference type="ARBA" id="ARBA00022741"/>
    </source>
</evidence>
<dbReference type="Gene3D" id="3.40.50.300">
    <property type="entry name" value="P-loop containing nucleotide triphosphate hydrolases"/>
    <property type="match status" value="1"/>
</dbReference>
<dbReference type="GO" id="GO:0005524">
    <property type="term" value="F:ATP binding"/>
    <property type="evidence" value="ECO:0007669"/>
    <property type="project" value="UniProtKB-KW"/>
</dbReference>
<dbReference type="InterPro" id="IPR003439">
    <property type="entry name" value="ABC_transporter-like_ATP-bd"/>
</dbReference>